<name>A0A4Y9FSN7_9MICO</name>
<dbReference type="Proteomes" id="UP000298358">
    <property type="component" value="Unassembled WGS sequence"/>
</dbReference>
<accession>A0A4Y9FSN7</accession>
<evidence type="ECO:0000313" key="2">
    <source>
        <dbReference type="EMBL" id="TFU32240.1"/>
    </source>
</evidence>
<reference evidence="2 3" key="1">
    <citation type="submission" date="2019-03" db="EMBL/GenBank/DDBJ databases">
        <title>Diversity of the mouse oral microbiome.</title>
        <authorList>
            <person name="Joseph S."/>
            <person name="Aduse-Opoku J."/>
            <person name="Curtis M."/>
            <person name="Wade W."/>
            <person name="Hashim A."/>
        </authorList>
    </citation>
    <scope>NUCLEOTIDE SEQUENCE [LARGE SCALE GENOMIC DNA]</scope>
    <source>
        <strain evidence="2 3">P1012</strain>
    </source>
</reference>
<keyword evidence="1" id="KW-0472">Membrane</keyword>
<evidence type="ECO:0000313" key="3">
    <source>
        <dbReference type="Proteomes" id="UP000298358"/>
    </source>
</evidence>
<evidence type="ECO:0000256" key="1">
    <source>
        <dbReference type="SAM" id="Phobius"/>
    </source>
</evidence>
<gene>
    <name evidence="2" type="ORF">E4U02_11520</name>
</gene>
<keyword evidence="1" id="KW-0812">Transmembrane</keyword>
<sequence>MGEEPQQSVPARGPLFDPPRAVVPGLPELFGGGLGANAAPVAAPQELPRIELPALRLPAPAEPAGAVQPPGSGAPWAREIADAASGVDMGAALGALKKGDIRGALAQIGGSASEIAAADTPAEFAAGLGETASGLLTEEQRARLVAQRDRLTRSGEGLAARISTTAEGSALVEAVRGDLRDGDWQSTRQAAATAARTAARRAAGTAAQKAARGFGIAMIAVGTVAVLLVLGFLQDM</sequence>
<dbReference type="RefSeq" id="WP_135114986.1">
    <property type="nucleotide sequence ID" value="NZ_JADGLL010000031.1"/>
</dbReference>
<keyword evidence="3" id="KW-1185">Reference proteome</keyword>
<proteinExistence type="predicted"/>
<protein>
    <submittedName>
        <fullName evidence="2">Uncharacterized protein</fullName>
    </submittedName>
</protein>
<feature type="transmembrane region" description="Helical" evidence="1">
    <location>
        <begin position="210"/>
        <end position="233"/>
    </location>
</feature>
<dbReference type="AlphaFoldDB" id="A0A4Y9FSN7"/>
<organism evidence="2 3">
    <name type="scientific">Microbacterium paludicola</name>
    <dbReference type="NCBI Taxonomy" id="300019"/>
    <lineage>
        <taxon>Bacteria</taxon>
        <taxon>Bacillati</taxon>
        <taxon>Actinomycetota</taxon>
        <taxon>Actinomycetes</taxon>
        <taxon>Micrococcales</taxon>
        <taxon>Microbacteriaceae</taxon>
        <taxon>Microbacterium</taxon>
    </lineage>
</organism>
<dbReference type="EMBL" id="SPQB01000031">
    <property type="protein sequence ID" value="TFU32240.1"/>
    <property type="molecule type" value="Genomic_DNA"/>
</dbReference>
<comment type="caution">
    <text evidence="2">The sequence shown here is derived from an EMBL/GenBank/DDBJ whole genome shotgun (WGS) entry which is preliminary data.</text>
</comment>
<keyword evidence="1" id="KW-1133">Transmembrane helix</keyword>